<sequence length="78" mass="8778">MTLKPHKRPSPAVFEMSKQAGQVYQVVTVLDRPVRQIELQFIVTLIDVMRLPKGLSTTIPSVLPQAKAIIATLKKRVR</sequence>
<organism evidence="1 2">
    <name type="scientific">Batillaria attramentaria</name>
    <dbReference type="NCBI Taxonomy" id="370345"/>
    <lineage>
        <taxon>Eukaryota</taxon>
        <taxon>Metazoa</taxon>
        <taxon>Spiralia</taxon>
        <taxon>Lophotrochozoa</taxon>
        <taxon>Mollusca</taxon>
        <taxon>Gastropoda</taxon>
        <taxon>Caenogastropoda</taxon>
        <taxon>Sorbeoconcha</taxon>
        <taxon>Cerithioidea</taxon>
        <taxon>Batillariidae</taxon>
        <taxon>Batillaria</taxon>
    </lineage>
</organism>
<comment type="caution">
    <text evidence="1">The sequence shown here is derived from an EMBL/GenBank/DDBJ whole genome shotgun (WGS) entry which is preliminary data.</text>
</comment>
<proteinExistence type="predicted"/>
<dbReference type="Proteomes" id="UP001519460">
    <property type="component" value="Unassembled WGS sequence"/>
</dbReference>
<name>A0ABD0JC12_9CAEN</name>
<evidence type="ECO:0000313" key="1">
    <source>
        <dbReference type="EMBL" id="KAK7469610.1"/>
    </source>
</evidence>
<keyword evidence="2" id="KW-1185">Reference proteome</keyword>
<evidence type="ECO:0000313" key="2">
    <source>
        <dbReference type="Proteomes" id="UP001519460"/>
    </source>
</evidence>
<dbReference type="AlphaFoldDB" id="A0ABD0JC12"/>
<accession>A0ABD0JC12</accession>
<dbReference type="EMBL" id="JACVVK020000511">
    <property type="protein sequence ID" value="KAK7469610.1"/>
    <property type="molecule type" value="Genomic_DNA"/>
</dbReference>
<protein>
    <submittedName>
        <fullName evidence="1">Uncharacterized protein</fullName>
    </submittedName>
</protein>
<gene>
    <name evidence="1" type="ORF">BaRGS_00036400</name>
</gene>
<reference evidence="1 2" key="1">
    <citation type="journal article" date="2023" name="Sci. Data">
        <title>Genome assembly of the Korean intertidal mud-creeper Batillaria attramentaria.</title>
        <authorList>
            <person name="Patra A.K."/>
            <person name="Ho P.T."/>
            <person name="Jun S."/>
            <person name="Lee S.J."/>
            <person name="Kim Y."/>
            <person name="Won Y.J."/>
        </authorList>
    </citation>
    <scope>NUCLEOTIDE SEQUENCE [LARGE SCALE GENOMIC DNA]</scope>
    <source>
        <strain evidence="1">Wonlab-2016</strain>
    </source>
</reference>